<evidence type="ECO:0000256" key="4">
    <source>
        <dbReference type="ARBA" id="ARBA00022840"/>
    </source>
</evidence>
<dbReference type="Pfam" id="PF00179">
    <property type="entry name" value="UQ_con"/>
    <property type="match status" value="1"/>
</dbReference>
<evidence type="ECO:0000256" key="15">
    <source>
        <dbReference type="RuleBase" id="RU362109"/>
    </source>
</evidence>
<evidence type="ECO:0000259" key="16">
    <source>
        <dbReference type="PROSITE" id="PS50127"/>
    </source>
</evidence>
<evidence type="ECO:0000256" key="3">
    <source>
        <dbReference type="ARBA" id="ARBA00022786"/>
    </source>
</evidence>
<evidence type="ECO:0000256" key="12">
    <source>
        <dbReference type="ARBA" id="ARBA00078369"/>
    </source>
</evidence>
<evidence type="ECO:0000256" key="1">
    <source>
        <dbReference type="ARBA" id="ARBA00022679"/>
    </source>
</evidence>
<evidence type="ECO:0000256" key="14">
    <source>
        <dbReference type="PROSITE-ProRule" id="PRU10133"/>
    </source>
</evidence>
<comment type="caution">
    <text evidence="17">The sequence shown here is derived from an EMBL/GenBank/DDBJ whole genome shotgun (WGS) entry which is preliminary data.</text>
</comment>
<dbReference type="PROSITE" id="PS00183">
    <property type="entry name" value="UBC_1"/>
    <property type="match status" value="1"/>
</dbReference>
<keyword evidence="4 15" id="KW-0067">ATP-binding</keyword>
<keyword evidence="2 15" id="KW-0547">Nucleotide-binding</keyword>
<dbReference type="HOGENOM" id="CLU_030988_7_1_1"/>
<evidence type="ECO:0000256" key="9">
    <source>
        <dbReference type="ARBA" id="ARBA00072436"/>
    </source>
</evidence>
<keyword evidence="3 15" id="KW-0833">Ubl conjugation pathway</keyword>
<keyword evidence="5" id="KW-0832">Ubl conjugation</keyword>
<dbReference type="InterPro" id="IPR023313">
    <property type="entry name" value="UBQ-conjugating_AS"/>
</dbReference>
<comment type="subunit">
    <text evidence="8">Interacts with MAEA and WDR26, components of the CTLH complex that contains GID4, RANBP9 and/or RANBP10, MKLN1, MAEA, RMND5A (or alternatively its paralog RMND5B), GID8, ARMC8, WDR26 and YPEL5.</text>
</comment>
<dbReference type="InParanoid" id="S7W8F7"/>
<dbReference type="PROSITE" id="PS50127">
    <property type="entry name" value="UBC_2"/>
    <property type="match status" value="1"/>
</dbReference>
<sequence length="164" mass="18744">MSRIHEEVLKLKKKNIRIDYVGVDKLYLEVFILGPKDTPYHGGLFIINIQIPNDYPFSSPSIGFKTKIYHPNVDEGSGSICLDVLNQVWSPLFDLGNIIEVFIPQLLAYPNPTDPLNADAANLYMKDKVKYEEMVKMYIKKYAVKNLNNKEDFAEVIDSDSVDL</sequence>
<dbReference type="GO" id="GO:0004842">
    <property type="term" value="F:ubiquitin-protein transferase activity"/>
    <property type="evidence" value="ECO:0007669"/>
    <property type="project" value="UniProtKB-ARBA"/>
</dbReference>
<evidence type="ECO:0000256" key="8">
    <source>
        <dbReference type="ARBA" id="ARBA00063081"/>
    </source>
</evidence>
<dbReference type="InterPro" id="IPR016135">
    <property type="entry name" value="UBQ-conjugating_enzyme/RWD"/>
</dbReference>
<accession>S7W8F7</accession>
<dbReference type="FunFam" id="3.10.110.10:FF:000078">
    <property type="entry name" value="ubiquitin-conjugating enzyme E2 H isoform X2"/>
    <property type="match status" value="1"/>
</dbReference>
<dbReference type="Gene3D" id="3.10.110.10">
    <property type="entry name" value="Ubiquitin Conjugating Enzyme"/>
    <property type="match status" value="1"/>
</dbReference>
<evidence type="ECO:0000256" key="2">
    <source>
        <dbReference type="ARBA" id="ARBA00022741"/>
    </source>
</evidence>
<keyword evidence="6" id="KW-0007">Acetylation</keyword>
<dbReference type="EMBL" id="ATCN01001089">
    <property type="protein sequence ID" value="EPR78022.1"/>
    <property type="molecule type" value="Genomic_DNA"/>
</dbReference>
<comment type="function">
    <text evidence="7">Accepts ubiquitin from the E1 complex and catalyzes its covalent attachment to other proteins. E2 ubiquitin conjugating enzyme that transfers ubiquitin to MAEA, a core component of the CTLH E3 ubiquitin-protein ligase complex. In vitro catalyzes 'Lys-11'- and 'Lys-48'-linked polyubiquitination. Capable, in vitro, to ubiquitinate histone H2A.</text>
</comment>
<protein>
    <recommendedName>
        <fullName evidence="9">Ubiquitin-conjugating enzyme E2 H</fullName>
    </recommendedName>
    <alternativeName>
        <fullName evidence="12">(E3-independent) E2 ubiquitin-conjugating enzyme H</fullName>
    </alternativeName>
    <alternativeName>
        <fullName evidence="10">E2 ubiquitin-conjugating enzyme H</fullName>
    </alternativeName>
    <alternativeName>
        <fullName evidence="13">Ubiquitin carrier protein H</fullName>
    </alternativeName>
    <alternativeName>
        <fullName evidence="11">Ubiquitin-protein ligase H</fullName>
    </alternativeName>
</protein>
<feature type="active site" description="Glycyl thioester intermediate" evidence="14">
    <location>
        <position position="81"/>
    </location>
</feature>
<reference evidence="18" key="1">
    <citation type="journal article" date="2013" name="PLoS Genet.">
        <title>The genome of Spraguea lophii and the basis of host-microsporidian interactions.</title>
        <authorList>
            <person name="Campbell S.E."/>
            <person name="Williams T.A."/>
            <person name="Yousuf A."/>
            <person name="Soanes D.M."/>
            <person name="Paszkiewicz K.H."/>
            <person name="Williams B.A.P."/>
        </authorList>
    </citation>
    <scope>NUCLEOTIDE SEQUENCE [LARGE SCALE GENOMIC DNA]</scope>
    <source>
        <strain evidence="18">42_110</strain>
    </source>
</reference>
<dbReference type="GO" id="GO:0005524">
    <property type="term" value="F:ATP binding"/>
    <property type="evidence" value="ECO:0007669"/>
    <property type="project" value="UniProtKB-UniRule"/>
</dbReference>
<evidence type="ECO:0000313" key="17">
    <source>
        <dbReference type="EMBL" id="EPR78022.1"/>
    </source>
</evidence>
<evidence type="ECO:0000256" key="13">
    <source>
        <dbReference type="ARBA" id="ARBA00082119"/>
    </source>
</evidence>
<gene>
    <name evidence="17" type="ORF">SLOPH_2027</name>
</gene>
<evidence type="ECO:0000256" key="11">
    <source>
        <dbReference type="ARBA" id="ARBA00077502"/>
    </source>
</evidence>
<evidence type="ECO:0000256" key="6">
    <source>
        <dbReference type="ARBA" id="ARBA00022990"/>
    </source>
</evidence>
<dbReference type="FunCoup" id="S7W8F7">
    <property type="interactions" value="149"/>
</dbReference>
<keyword evidence="1" id="KW-0808">Transferase</keyword>
<organism evidence="17 18">
    <name type="scientific">Spraguea lophii (strain 42_110)</name>
    <name type="common">Microsporidian parasite</name>
    <dbReference type="NCBI Taxonomy" id="1358809"/>
    <lineage>
        <taxon>Eukaryota</taxon>
        <taxon>Fungi</taxon>
        <taxon>Fungi incertae sedis</taxon>
        <taxon>Microsporidia</taxon>
        <taxon>Spragueidae</taxon>
        <taxon>Spraguea</taxon>
    </lineage>
</organism>
<dbReference type="PANTHER" id="PTHR24068">
    <property type="entry name" value="UBIQUITIN-CONJUGATING ENZYME E2"/>
    <property type="match status" value="1"/>
</dbReference>
<feature type="domain" description="UBC core" evidence="16">
    <location>
        <begin position="1"/>
        <end position="144"/>
    </location>
</feature>
<evidence type="ECO:0000256" key="10">
    <source>
        <dbReference type="ARBA" id="ARBA00076312"/>
    </source>
</evidence>
<dbReference type="VEuPathDB" id="MicrosporidiaDB:SLOPH_2027"/>
<dbReference type="Proteomes" id="UP000014978">
    <property type="component" value="Unassembled WGS sequence"/>
</dbReference>
<name>S7W8F7_SPRLO</name>
<evidence type="ECO:0000256" key="7">
    <source>
        <dbReference type="ARBA" id="ARBA00060202"/>
    </source>
</evidence>
<keyword evidence="18" id="KW-1185">Reference proteome</keyword>
<dbReference type="InterPro" id="IPR000608">
    <property type="entry name" value="UBC"/>
</dbReference>
<comment type="similarity">
    <text evidence="15">Belongs to the ubiquitin-conjugating enzyme family.</text>
</comment>
<dbReference type="OrthoDB" id="269518at2759"/>
<proteinExistence type="inferred from homology"/>
<dbReference type="SUPFAM" id="SSF54495">
    <property type="entry name" value="UBC-like"/>
    <property type="match status" value="1"/>
</dbReference>
<dbReference type="SMART" id="SM00212">
    <property type="entry name" value="UBCc"/>
    <property type="match status" value="1"/>
</dbReference>
<dbReference type="AlphaFoldDB" id="S7W8F7"/>
<evidence type="ECO:0000313" key="18">
    <source>
        <dbReference type="Proteomes" id="UP000014978"/>
    </source>
</evidence>
<dbReference type="STRING" id="1358809.S7W8F7"/>
<evidence type="ECO:0000256" key="5">
    <source>
        <dbReference type="ARBA" id="ARBA00022843"/>
    </source>
</evidence>